<proteinExistence type="predicted"/>
<evidence type="ECO:0000313" key="8">
    <source>
        <dbReference type="Proteomes" id="UP000747542"/>
    </source>
</evidence>
<evidence type="ECO:0000256" key="1">
    <source>
        <dbReference type="ARBA" id="ARBA00004141"/>
    </source>
</evidence>
<evidence type="ECO:0000256" key="2">
    <source>
        <dbReference type="ARBA" id="ARBA00022692"/>
    </source>
</evidence>
<organism evidence="7 8">
    <name type="scientific">Homarus americanus</name>
    <name type="common">American lobster</name>
    <dbReference type="NCBI Taxonomy" id="6706"/>
    <lineage>
        <taxon>Eukaryota</taxon>
        <taxon>Metazoa</taxon>
        <taxon>Ecdysozoa</taxon>
        <taxon>Arthropoda</taxon>
        <taxon>Crustacea</taxon>
        <taxon>Multicrustacea</taxon>
        <taxon>Malacostraca</taxon>
        <taxon>Eumalacostraca</taxon>
        <taxon>Eucarida</taxon>
        <taxon>Decapoda</taxon>
        <taxon>Pleocyemata</taxon>
        <taxon>Astacidea</taxon>
        <taxon>Nephropoidea</taxon>
        <taxon>Nephropidae</taxon>
        <taxon>Homarus</taxon>
    </lineage>
</organism>
<keyword evidence="4 6" id="KW-0472">Membrane</keyword>
<keyword evidence="2 6" id="KW-0812">Transmembrane</keyword>
<dbReference type="AlphaFoldDB" id="A0A8J5K3L5"/>
<comment type="caution">
    <text evidence="7">The sequence shown here is derived from an EMBL/GenBank/DDBJ whole genome shotgun (WGS) entry which is preliminary data.</text>
</comment>
<gene>
    <name evidence="7" type="ORF">Hamer_G012982</name>
</gene>
<dbReference type="InterPro" id="IPR011701">
    <property type="entry name" value="MFS"/>
</dbReference>
<dbReference type="EMBL" id="JAHLQT010021643">
    <property type="protein sequence ID" value="KAG7167516.1"/>
    <property type="molecule type" value="Genomic_DNA"/>
</dbReference>
<evidence type="ECO:0000256" key="5">
    <source>
        <dbReference type="SAM" id="MobiDB-lite"/>
    </source>
</evidence>
<dbReference type="GO" id="GO:0016020">
    <property type="term" value="C:membrane"/>
    <property type="evidence" value="ECO:0007669"/>
    <property type="project" value="UniProtKB-SubCell"/>
</dbReference>
<dbReference type="GO" id="GO:0022857">
    <property type="term" value="F:transmembrane transporter activity"/>
    <property type="evidence" value="ECO:0007669"/>
    <property type="project" value="InterPro"/>
</dbReference>
<dbReference type="InterPro" id="IPR036259">
    <property type="entry name" value="MFS_trans_sf"/>
</dbReference>
<feature type="transmembrane region" description="Helical" evidence="6">
    <location>
        <begin position="106"/>
        <end position="125"/>
    </location>
</feature>
<name>A0A8J5K3L5_HOMAM</name>
<evidence type="ECO:0000313" key="7">
    <source>
        <dbReference type="EMBL" id="KAG7167516.1"/>
    </source>
</evidence>
<evidence type="ECO:0000256" key="4">
    <source>
        <dbReference type="ARBA" id="ARBA00023136"/>
    </source>
</evidence>
<comment type="subcellular location">
    <subcellularLocation>
        <location evidence="1">Membrane</location>
        <topology evidence="1">Multi-pass membrane protein</topology>
    </subcellularLocation>
</comment>
<sequence>MVEINTDGKAKYSSCSYYNRDWDALVASGALSGDTLPDLPTNVSTNTCHDWDYNHTVYKTTVVEEWDLVCDERYLTSVVQSTYMAGVLAGAVILSELSDKFGRRTIALLSSVGILVSSVCVTFTTHYVAFIILRFLVAAFGSGVFLPNFVICESPPVAAGVSSLVDNAGPPPGGLRDPEGGSQGQRWLNASEGRDGRSYGSRQ</sequence>
<evidence type="ECO:0000256" key="3">
    <source>
        <dbReference type="ARBA" id="ARBA00022989"/>
    </source>
</evidence>
<evidence type="ECO:0000256" key="6">
    <source>
        <dbReference type="SAM" id="Phobius"/>
    </source>
</evidence>
<dbReference type="PANTHER" id="PTHR24064">
    <property type="entry name" value="SOLUTE CARRIER FAMILY 22 MEMBER"/>
    <property type="match status" value="1"/>
</dbReference>
<feature type="region of interest" description="Disordered" evidence="5">
    <location>
        <begin position="163"/>
        <end position="203"/>
    </location>
</feature>
<dbReference type="Gene3D" id="1.20.1250.20">
    <property type="entry name" value="MFS general substrate transporter like domains"/>
    <property type="match status" value="1"/>
</dbReference>
<reference evidence="7" key="1">
    <citation type="journal article" date="2021" name="Sci. Adv.">
        <title>The American lobster genome reveals insights on longevity, neural, and immune adaptations.</title>
        <authorList>
            <person name="Polinski J.M."/>
            <person name="Zimin A.V."/>
            <person name="Clark K.F."/>
            <person name="Kohn A.B."/>
            <person name="Sadowski N."/>
            <person name="Timp W."/>
            <person name="Ptitsyn A."/>
            <person name="Khanna P."/>
            <person name="Romanova D.Y."/>
            <person name="Williams P."/>
            <person name="Greenwood S.J."/>
            <person name="Moroz L.L."/>
            <person name="Walt D.R."/>
            <person name="Bodnar A.G."/>
        </authorList>
    </citation>
    <scope>NUCLEOTIDE SEQUENCE</scope>
    <source>
        <strain evidence="7">GMGI-L3</strain>
    </source>
</reference>
<dbReference type="Pfam" id="PF07690">
    <property type="entry name" value="MFS_1"/>
    <property type="match status" value="1"/>
</dbReference>
<keyword evidence="8" id="KW-1185">Reference proteome</keyword>
<keyword evidence="3 6" id="KW-1133">Transmembrane helix</keyword>
<dbReference type="Proteomes" id="UP000747542">
    <property type="component" value="Unassembled WGS sequence"/>
</dbReference>
<accession>A0A8J5K3L5</accession>
<protein>
    <submittedName>
        <fullName evidence="7">Solute carrier family 22 member 6-B-like</fullName>
    </submittedName>
</protein>
<dbReference type="SUPFAM" id="SSF103473">
    <property type="entry name" value="MFS general substrate transporter"/>
    <property type="match status" value="1"/>
</dbReference>